<sequence length="283" mass="33445">MHQYCDWPDLLEIGPECDERFVEYDKVPEMQPLRAKVSGISNLAGRYRVARSKPEWHGIVFTVAGVVELYTEQGHQSVEKCHLIALPAGKPFVMELEAKQLDIVWFHLDSCSHWDRLVNCLPSVSFCDMNQQIYHLLSLIYYEANAELRQPAVNQLHTYLNKTLDKPNKLALESQRIWQLVQDLEKRLHYPWTVQEMAKQINYSTPHLHRLFQNHFQRSPLQQLIFLRMERAKYLLQNSDWSIELIAEQVGYSDVFNFSKRFKKSLGIAPGQFRQRQFRQTKR</sequence>
<dbReference type="InterPro" id="IPR037923">
    <property type="entry name" value="HTH-like"/>
</dbReference>
<feature type="domain" description="HTH araC/xylS-type" evidence="4">
    <location>
        <begin position="178"/>
        <end position="276"/>
    </location>
</feature>
<evidence type="ECO:0000256" key="3">
    <source>
        <dbReference type="ARBA" id="ARBA00023163"/>
    </source>
</evidence>
<accession>A0A2S0VRI7</accession>
<dbReference type="PROSITE" id="PS01124">
    <property type="entry name" value="HTH_ARAC_FAMILY_2"/>
    <property type="match status" value="1"/>
</dbReference>
<name>A0A2S0VRI7_9ALTE</name>
<dbReference type="KEGG" id="cate:C2869_10460"/>
<evidence type="ECO:0000256" key="1">
    <source>
        <dbReference type="ARBA" id="ARBA00023015"/>
    </source>
</evidence>
<dbReference type="Gene3D" id="1.10.10.60">
    <property type="entry name" value="Homeodomain-like"/>
    <property type="match status" value="2"/>
</dbReference>
<organism evidence="5 6">
    <name type="scientific">Saccharobesus litoralis</name>
    <dbReference type="NCBI Taxonomy" id="2172099"/>
    <lineage>
        <taxon>Bacteria</taxon>
        <taxon>Pseudomonadati</taxon>
        <taxon>Pseudomonadota</taxon>
        <taxon>Gammaproteobacteria</taxon>
        <taxon>Alteromonadales</taxon>
        <taxon>Alteromonadaceae</taxon>
        <taxon>Saccharobesus</taxon>
    </lineage>
</organism>
<gene>
    <name evidence="5" type="ORF">C2869_10460</name>
</gene>
<dbReference type="Pfam" id="PF12833">
    <property type="entry name" value="HTH_18"/>
    <property type="match status" value="1"/>
</dbReference>
<dbReference type="InterPro" id="IPR020449">
    <property type="entry name" value="Tscrpt_reg_AraC-type_HTH"/>
</dbReference>
<dbReference type="RefSeq" id="WP_108602882.1">
    <property type="nucleotide sequence ID" value="NZ_CP026604.1"/>
</dbReference>
<evidence type="ECO:0000313" key="6">
    <source>
        <dbReference type="Proteomes" id="UP000244441"/>
    </source>
</evidence>
<dbReference type="InterPro" id="IPR009057">
    <property type="entry name" value="Homeodomain-like_sf"/>
</dbReference>
<keyword evidence="3" id="KW-0804">Transcription</keyword>
<protein>
    <submittedName>
        <fullName evidence="5">AraC family transcriptional regulator</fullName>
    </submittedName>
</protein>
<keyword evidence="1" id="KW-0805">Transcription regulation</keyword>
<proteinExistence type="predicted"/>
<dbReference type="OrthoDB" id="9803764at2"/>
<reference evidence="5 6" key="1">
    <citation type="submission" date="2018-01" db="EMBL/GenBank/DDBJ databases">
        <title>Genome sequence of a Cantenovulum-like bacteria.</title>
        <authorList>
            <person name="Tan W.R."/>
            <person name="Lau N.-S."/>
            <person name="Go F."/>
            <person name="Amirul A.-A.A."/>
        </authorList>
    </citation>
    <scope>NUCLEOTIDE SEQUENCE [LARGE SCALE GENOMIC DNA]</scope>
    <source>
        <strain evidence="5 6">CCB-QB4</strain>
    </source>
</reference>
<dbReference type="PRINTS" id="PR00032">
    <property type="entry name" value="HTHARAC"/>
</dbReference>
<dbReference type="SMART" id="SM00342">
    <property type="entry name" value="HTH_ARAC"/>
    <property type="match status" value="1"/>
</dbReference>
<dbReference type="PANTHER" id="PTHR43280:SF2">
    <property type="entry name" value="HTH-TYPE TRANSCRIPTIONAL REGULATOR EXSA"/>
    <property type="match status" value="1"/>
</dbReference>
<dbReference type="AlphaFoldDB" id="A0A2S0VRI7"/>
<keyword evidence="2" id="KW-0238">DNA-binding</keyword>
<evidence type="ECO:0000256" key="2">
    <source>
        <dbReference type="ARBA" id="ARBA00023125"/>
    </source>
</evidence>
<dbReference type="InterPro" id="IPR018060">
    <property type="entry name" value="HTH_AraC"/>
</dbReference>
<dbReference type="PANTHER" id="PTHR43280">
    <property type="entry name" value="ARAC-FAMILY TRANSCRIPTIONAL REGULATOR"/>
    <property type="match status" value="1"/>
</dbReference>
<dbReference type="SUPFAM" id="SSF51215">
    <property type="entry name" value="Regulatory protein AraC"/>
    <property type="match status" value="1"/>
</dbReference>
<dbReference type="EMBL" id="CP026604">
    <property type="protein sequence ID" value="AWB66826.1"/>
    <property type="molecule type" value="Genomic_DNA"/>
</dbReference>
<evidence type="ECO:0000259" key="4">
    <source>
        <dbReference type="PROSITE" id="PS01124"/>
    </source>
</evidence>
<dbReference type="Proteomes" id="UP000244441">
    <property type="component" value="Chromosome"/>
</dbReference>
<evidence type="ECO:0000313" key="5">
    <source>
        <dbReference type="EMBL" id="AWB66826.1"/>
    </source>
</evidence>
<dbReference type="GO" id="GO:0043565">
    <property type="term" value="F:sequence-specific DNA binding"/>
    <property type="evidence" value="ECO:0007669"/>
    <property type="project" value="InterPro"/>
</dbReference>
<dbReference type="SUPFAM" id="SSF46689">
    <property type="entry name" value="Homeodomain-like"/>
    <property type="match status" value="2"/>
</dbReference>
<dbReference type="GO" id="GO:0003700">
    <property type="term" value="F:DNA-binding transcription factor activity"/>
    <property type="evidence" value="ECO:0007669"/>
    <property type="project" value="InterPro"/>
</dbReference>
<keyword evidence="6" id="KW-1185">Reference proteome</keyword>